<name>A0A1G2MS78_9BACT</name>
<dbReference type="Pfam" id="PF13365">
    <property type="entry name" value="Trypsin_2"/>
    <property type="match status" value="1"/>
</dbReference>
<gene>
    <name evidence="2" type="ORF">A3C06_00225</name>
</gene>
<dbReference type="SUPFAM" id="SSF50494">
    <property type="entry name" value="Trypsin-like serine proteases"/>
    <property type="match status" value="1"/>
</dbReference>
<accession>A0A1G2MS78</accession>
<evidence type="ECO:0008006" key="4">
    <source>
        <dbReference type="Google" id="ProtNLM"/>
    </source>
</evidence>
<dbReference type="Proteomes" id="UP000177565">
    <property type="component" value="Unassembled WGS sequence"/>
</dbReference>
<evidence type="ECO:0000256" key="1">
    <source>
        <dbReference type="SAM" id="MobiDB-lite"/>
    </source>
</evidence>
<dbReference type="EMBL" id="MHRQ01000017">
    <property type="protein sequence ID" value="OHA26726.1"/>
    <property type="molecule type" value="Genomic_DNA"/>
</dbReference>
<feature type="region of interest" description="Disordered" evidence="1">
    <location>
        <begin position="51"/>
        <end position="82"/>
    </location>
</feature>
<dbReference type="InterPro" id="IPR009003">
    <property type="entry name" value="Peptidase_S1_PA"/>
</dbReference>
<protein>
    <recommendedName>
        <fullName evidence="4">Serine protease</fullName>
    </recommendedName>
</protein>
<reference evidence="2 3" key="1">
    <citation type="journal article" date="2016" name="Nat. Commun.">
        <title>Thousands of microbial genomes shed light on interconnected biogeochemical processes in an aquifer system.</title>
        <authorList>
            <person name="Anantharaman K."/>
            <person name="Brown C.T."/>
            <person name="Hug L.A."/>
            <person name="Sharon I."/>
            <person name="Castelle C.J."/>
            <person name="Probst A.J."/>
            <person name="Thomas B.C."/>
            <person name="Singh A."/>
            <person name="Wilkins M.J."/>
            <person name="Karaoz U."/>
            <person name="Brodie E.L."/>
            <person name="Williams K.H."/>
            <person name="Hubbard S.S."/>
            <person name="Banfield J.F."/>
        </authorList>
    </citation>
    <scope>NUCLEOTIDE SEQUENCE [LARGE SCALE GENOMIC DNA]</scope>
</reference>
<proteinExistence type="predicted"/>
<sequence>MGDFFIHIASAIKLATIGLIVALISIFSPATAKPPPVISTEPVATTSEIRTVAATSTKPETPPKISTASTTPPAPITNETKQTPLPPVLNPIVATSTPTIIPEWDTINERARAAVVNIICTSQSAGLMQPLSGSGVFIDPKGIILTNAHIAQYWLIKDYPSKDYLDCVIRQDSPASPRYRAKLVYISPTWIKVHYTDLLTQDPLGTGENDYALLLVNTTTGPSISLPTSFPYLPPATTDTENILGQPVLMAAYPAGFLGGVSIQTTLFMSSAPGAIQGVYTFTDTSIDVLSLGGNVVAQHGSSGGAVVTGDGKLRGIIVTTSEADTTATRDLHAITISYINRRFTQETGVTLPDLLASDVYAVADEFNETLAPTLTKLLTQSLIQTTH</sequence>
<dbReference type="Gene3D" id="2.40.10.120">
    <property type="match status" value="1"/>
</dbReference>
<dbReference type="STRING" id="1802312.A3C06_00225"/>
<evidence type="ECO:0000313" key="3">
    <source>
        <dbReference type="Proteomes" id="UP000177565"/>
    </source>
</evidence>
<comment type="caution">
    <text evidence="2">The sequence shown here is derived from an EMBL/GenBank/DDBJ whole genome shotgun (WGS) entry which is preliminary data.</text>
</comment>
<dbReference type="AlphaFoldDB" id="A0A1G2MS78"/>
<organism evidence="2 3">
    <name type="scientific">Candidatus Taylorbacteria bacterium RIFCSPHIGHO2_02_FULL_46_13</name>
    <dbReference type="NCBI Taxonomy" id="1802312"/>
    <lineage>
        <taxon>Bacteria</taxon>
        <taxon>Candidatus Tayloriibacteriota</taxon>
    </lineage>
</organism>
<evidence type="ECO:0000313" key="2">
    <source>
        <dbReference type="EMBL" id="OHA26726.1"/>
    </source>
</evidence>